<dbReference type="EMBL" id="WBZJ01000001">
    <property type="protein sequence ID" value="KAB3523231.1"/>
    <property type="molecule type" value="Genomic_DNA"/>
</dbReference>
<comment type="caution">
    <text evidence="1">The sequence shown here is derived from an EMBL/GenBank/DDBJ whole genome shotgun (WGS) entry which is preliminary data.</text>
</comment>
<protein>
    <recommendedName>
        <fullName evidence="3">Methionine synthase</fullName>
    </recommendedName>
</protein>
<evidence type="ECO:0008006" key="3">
    <source>
        <dbReference type="Google" id="ProtNLM"/>
    </source>
</evidence>
<gene>
    <name evidence="1" type="ORF">F8377_03570</name>
</gene>
<reference evidence="1 2" key="1">
    <citation type="submission" date="2019-10" db="EMBL/GenBank/DDBJ databases">
        <title>Corynebacterium sp novel species isolated from the respiratory tract of Marmot.</title>
        <authorList>
            <person name="Zhang G."/>
        </authorList>
    </citation>
    <scope>NUCLEOTIDE SEQUENCE [LARGE SCALE GENOMIC DNA]</scope>
    <source>
        <strain evidence="1 2">336</strain>
    </source>
</reference>
<organism evidence="1 2">
    <name type="scientific">Corynebacterium zhongnanshanii</name>
    <dbReference type="NCBI Taxonomy" id="2768834"/>
    <lineage>
        <taxon>Bacteria</taxon>
        <taxon>Bacillati</taxon>
        <taxon>Actinomycetota</taxon>
        <taxon>Actinomycetes</taxon>
        <taxon>Mycobacteriales</taxon>
        <taxon>Corynebacteriaceae</taxon>
        <taxon>Corynebacterium</taxon>
    </lineage>
</organism>
<sequence length="349" mass="37970">MPDAVSPSQDEGRERYGWWENTITPHTDVHAAWTSALSRSVDVDEDTGAPSTLGFIRVDHLERSLLATSASMAQLPLRTNPRGWELTAHPSLESRRTAGFLREATDVAEELVAGHAQRMLLHVLGPWSFGVSVEYAGHPLLRDKPAFRDCALSLGDGVREFAGQLRASLGVDVSIVLHEPHVHEVLAGVRGATDFEHLPPVDREHVRGVWQRFLRQVDLPVILDCEGELPQQLGEGIEDFERVVIPASQARTTAGKDFVGDLLARGVRIGWVPGGRELGVGEKSGASAVEQQAAAIATGVVRQWDQWTLEPALLPHALDLVLPEGVRSVAEASTQAAIIRSAAAMIWHN</sequence>
<accession>A0ABQ6VL96</accession>
<keyword evidence="2" id="KW-1185">Reference proteome</keyword>
<dbReference type="RefSeq" id="WP_151843993.1">
    <property type="nucleotide sequence ID" value="NZ_WBZJ01000001.1"/>
</dbReference>
<dbReference type="Proteomes" id="UP000436181">
    <property type="component" value="Unassembled WGS sequence"/>
</dbReference>
<name>A0ABQ6VL96_9CORY</name>
<proteinExistence type="predicted"/>
<evidence type="ECO:0000313" key="2">
    <source>
        <dbReference type="Proteomes" id="UP000436181"/>
    </source>
</evidence>
<evidence type="ECO:0000313" key="1">
    <source>
        <dbReference type="EMBL" id="KAB3523231.1"/>
    </source>
</evidence>